<reference evidence="2 3" key="1">
    <citation type="submission" date="2007-03" db="EMBL/GenBank/DDBJ databases">
        <authorList>
            <person name="Stal L."/>
            <person name="Ferriera S."/>
            <person name="Johnson J."/>
            <person name="Kravitz S."/>
            <person name="Beeson K."/>
            <person name="Sutton G."/>
            <person name="Rogers Y.-H."/>
            <person name="Friedman R."/>
            <person name="Frazier M."/>
            <person name="Venter J.C."/>
        </authorList>
    </citation>
    <scope>NUCLEOTIDE SEQUENCE [LARGE SCALE GENOMIC DNA]</scope>
    <source>
        <strain evidence="2 3">CCY0110</strain>
    </source>
</reference>
<sequence>MRDSSSWLKKLSEQSENYVSQPTNFIRTELMLYALHTYFPLHPIKKAHLLMQGYREPGISDYQWQIIKHLRHLASEFRSSISWEIALRNYDELTKNNNSILGFKIDYDHNHIRLTNDMFTNRYESYKAVLTEKNLEFDTKNYNPAPKGNYQFKINSEETRLVKIDEAIANIGIQYNNNIPSINLSNNRESIRVKIKELVKKGQELKQVLKYDAGEIIEKSRYWDVENNKETDEIYIDGESHILGPTGSGKSTLIESLITILIEQNKRIAIATNSVGEVQDWLEFAQKTNIKAVPIIGNSERHKHLSRLNQAIMFGNKDQSFTHPGFKWLSQCCPLFALANPSSPQSTTNKRNKKPCFNQLEDINDTKNKKYDCPLVGVCPQHITAKELEEAQLIVGTLPGFIHKKVSSHTLKENITILEYLALTTDLFVVDEVDLAQPKLDELFYPIVTLASFEQMQDTWSRNEFYQHINSVLEGEVVVLKKFRDSYLEESEGWKFLACKAIADMMYSLRDIAAIFQGKQPTQEIETLLTQCATEGRLFGAWSLFDSLAEHLSGKIKIRLGEKIRKPTANKYEKSYERYREIFKRIQDKISDPSLVGLENKDSKIVTKLTYIAGILLNTPSSKIPHPKCVEFIKETKWDTELNKLESDEEKFINNLAMLLQLSIYAAQGLGALGKHISTRKLSNSELQSNLPLIPPVDFEKLLPASPVGAVTSAQYQDGHLKIHRGICIGRSLLSQWQEIFTVDGLTPSHLLVTSATSYSGKEKQSYGFHVQQKPSLLIETPKEKIEKVTQKSEFFFCPVVDNSNIPVRISGFYGEQRHDNIGKMVSGLCRSFTQGEPLIDRFQTYLKDKIGEDRKNILLITNSYAEAKTFYTCLKPPYQEKASFVVRDGDSVLWSPDINVPRSKMTEFPSQGKELLIAPIGAISRAVNLMHPDNKEEPYFGGMVILVRQHPRPDDNQIIISAVNKNAVDNMGSKPVTTIQREARNTRDVFLAVPQIFSNLPDEIQGVAMRNPLVWTLAVNLTQLIGRSTRGGRNTVV</sequence>
<feature type="domain" description="pPIWI-RE three-gene island" evidence="1">
    <location>
        <begin position="21"/>
        <end position="174"/>
    </location>
</feature>
<evidence type="ECO:0000313" key="2">
    <source>
        <dbReference type="EMBL" id="EAZ92489.1"/>
    </source>
</evidence>
<dbReference type="Gene3D" id="3.40.50.300">
    <property type="entry name" value="P-loop containing nucleotide triphosphate hydrolases"/>
    <property type="match status" value="1"/>
</dbReference>
<protein>
    <recommendedName>
        <fullName evidence="1">pPIWI-RE three-gene island domain-containing protein</fullName>
    </recommendedName>
</protein>
<dbReference type="RefSeq" id="WP_008274410.1">
    <property type="nucleotide sequence ID" value="NZ_AAXW01000006.1"/>
</dbReference>
<dbReference type="InterPro" id="IPR055254">
    <property type="entry name" value="pPIWI_RE_Z"/>
</dbReference>
<dbReference type="Pfam" id="PF18155">
    <property type="entry name" value="pPIWI_RE_Z"/>
    <property type="match status" value="1"/>
</dbReference>
<keyword evidence="3" id="KW-1185">Reference proteome</keyword>
<comment type="caution">
    <text evidence="2">The sequence shown here is derived from an EMBL/GenBank/DDBJ whole genome shotgun (WGS) entry which is preliminary data.</text>
</comment>
<evidence type="ECO:0000259" key="1">
    <source>
        <dbReference type="Pfam" id="PF18155"/>
    </source>
</evidence>
<dbReference type="AlphaFoldDB" id="A3IM33"/>
<dbReference type="Proteomes" id="UP000003781">
    <property type="component" value="Unassembled WGS sequence"/>
</dbReference>
<dbReference type="EMBL" id="AAXW01000006">
    <property type="protein sequence ID" value="EAZ92489.1"/>
    <property type="molecule type" value="Genomic_DNA"/>
</dbReference>
<gene>
    <name evidence="2" type="ORF">CY0110_02149</name>
</gene>
<evidence type="ECO:0000313" key="3">
    <source>
        <dbReference type="Proteomes" id="UP000003781"/>
    </source>
</evidence>
<name>A3IM33_9CHRO</name>
<accession>A3IM33</accession>
<proteinExistence type="predicted"/>
<organism evidence="2 3">
    <name type="scientific">Crocosphaera chwakensis CCY0110</name>
    <dbReference type="NCBI Taxonomy" id="391612"/>
    <lineage>
        <taxon>Bacteria</taxon>
        <taxon>Bacillati</taxon>
        <taxon>Cyanobacteriota</taxon>
        <taxon>Cyanophyceae</taxon>
        <taxon>Oscillatoriophycideae</taxon>
        <taxon>Chroococcales</taxon>
        <taxon>Aphanothecaceae</taxon>
        <taxon>Crocosphaera</taxon>
        <taxon>Crocosphaera chwakensis</taxon>
    </lineage>
</organism>
<dbReference type="eggNOG" id="COG1199">
    <property type="taxonomic scope" value="Bacteria"/>
</dbReference>
<dbReference type="InterPro" id="IPR027417">
    <property type="entry name" value="P-loop_NTPase"/>
</dbReference>
<dbReference type="SUPFAM" id="SSF52540">
    <property type="entry name" value="P-loop containing nucleoside triphosphate hydrolases"/>
    <property type="match status" value="1"/>
</dbReference>